<evidence type="ECO:0000256" key="3">
    <source>
        <dbReference type="SAM" id="SignalP"/>
    </source>
</evidence>
<dbReference type="InterPro" id="IPR018155">
    <property type="entry name" value="Hyaluronidase"/>
</dbReference>
<dbReference type="InterPro" id="IPR017853">
    <property type="entry name" value="GH"/>
</dbReference>
<dbReference type="GO" id="GO:0004415">
    <property type="term" value="F:hyalurononglucosaminidase activity"/>
    <property type="evidence" value="ECO:0007669"/>
    <property type="project" value="InterPro"/>
</dbReference>
<dbReference type="Pfam" id="PF01630">
    <property type="entry name" value="Glyco_hydro_56"/>
    <property type="match status" value="1"/>
</dbReference>
<evidence type="ECO:0000313" key="6">
    <source>
        <dbReference type="Proteomes" id="UP000002051"/>
    </source>
</evidence>
<reference evidence="4 6" key="1">
    <citation type="journal article" date="2011" name="Nature">
        <title>The Medicago genome provides insight into the evolution of rhizobial symbioses.</title>
        <authorList>
            <person name="Young N.D."/>
            <person name="Debelle F."/>
            <person name="Oldroyd G.E."/>
            <person name="Geurts R."/>
            <person name="Cannon S.B."/>
            <person name="Udvardi M.K."/>
            <person name="Benedito V.A."/>
            <person name="Mayer K.F."/>
            <person name="Gouzy J."/>
            <person name="Schoof H."/>
            <person name="Van de Peer Y."/>
            <person name="Proost S."/>
            <person name="Cook D.R."/>
            <person name="Meyers B.C."/>
            <person name="Spannagl M."/>
            <person name="Cheung F."/>
            <person name="De Mita S."/>
            <person name="Krishnakumar V."/>
            <person name="Gundlach H."/>
            <person name="Zhou S."/>
            <person name="Mudge J."/>
            <person name="Bharti A.K."/>
            <person name="Murray J.D."/>
            <person name="Naoumkina M.A."/>
            <person name="Rosen B."/>
            <person name="Silverstein K.A."/>
            <person name="Tang H."/>
            <person name="Rombauts S."/>
            <person name="Zhao P.X."/>
            <person name="Zhou P."/>
            <person name="Barbe V."/>
            <person name="Bardou P."/>
            <person name="Bechner M."/>
            <person name="Bellec A."/>
            <person name="Berger A."/>
            <person name="Berges H."/>
            <person name="Bidwell S."/>
            <person name="Bisseling T."/>
            <person name="Choisne N."/>
            <person name="Couloux A."/>
            <person name="Denny R."/>
            <person name="Deshpande S."/>
            <person name="Dai X."/>
            <person name="Doyle J.J."/>
            <person name="Dudez A.M."/>
            <person name="Farmer A.D."/>
            <person name="Fouteau S."/>
            <person name="Franken C."/>
            <person name="Gibelin C."/>
            <person name="Gish J."/>
            <person name="Goldstein S."/>
            <person name="Gonzalez A.J."/>
            <person name="Green P.J."/>
            <person name="Hallab A."/>
            <person name="Hartog M."/>
            <person name="Hua A."/>
            <person name="Humphray S.J."/>
            <person name="Jeong D.H."/>
            <person name="Jing Y."/>
            <person name="Jocker A."/>
            <person name="Kenton S.M."/>
            <person name="Kim D.J."/>
            <person name="Klee K."/>
            <person name="Lai H."/>
            <person name="Lang C."/>
            <person name="Lin S."/>
            <person name="Macmil S.L."/>
            <person name="Magdelenat G."/>
            <person name="Matthews L."/>
            <person name="McCorrison J."/>
            <person name="Monaghan E.L."/>
            <person name="Mun J.H."/>
            <person name="Najar F.Z."/>
            <person name="Nicholson C."/>
            <person name="Noirot C."/>
            <person name="O'Bleness M."/>
            <person name="Paule C.R."/>
            <person name="Poulain J."/>
            <person name="Prion F."/>
            <person name="Qin B."/>
            <person name="Qu C."/>
            <person name="Retzel E.F."/>
            <person name="Riddle C."/>
            <person name="Sallet E."/>
            <person name="Samain S."/>
            <person name="Samson N."/>
            <person name="Sanders I."/>
            <person name="Saurat O."/>
            <person name="Scarpelli C."/>
            <person name="Schiex T."/>
            <person name="Segurens B."/>
            <person name="Severin A.J."/>
            <person name="Sherrier D.J."/>
            <person name="Shi R."/>
            <person name="Sims S."/>
            <person name="Singer S.R."/>
            <person name="Sinharoy S."/>
            <person name="Sterck L."/>
            <person name="Viollet A."/>
            <person name="Wang B.B."/>
            <person name="Wang K."/>
            <person name="Wang M."/>
            <person name="Wang X."/>
            <person name="Warfsmann J."/>
            <person name="Weissenbach J."/>
            <person name="White D.D."/>
            <person name="White J.D."/>
            <person name="Wiley G.B."/>
            <person name="Wincker P."/>
            <person name="Xing Y."/>
            <person name="Yang L."/>
            <person name="Yao Z."/>
            <person name="Ying F."/>
            <person name="Zhai J."/>
            <person name="Zhou L."/>
            <person name="Zuber A."/>
            <person name="Denarie J."/>
            <person name="Dixon R.A."/>
            <person name="May G.D."/>
            <person name="Schwartz D.C."/>
            <person name="Rogers J."/>
            <person name="Quetier F."/>
            <person name="Town C.D."/>
            <person name="Roe B.A."/>
        </authorList>
    </citation>
    <scope>NUCLEOTIDE SEQUENCE [LARGE SCALE GENOMIC DNA]</scope>
    <source>
        <strain evidence="4">A17</strain>
        <strain evidence="5 6">cv. Jemalong A17</strain>
    </source>
</reference>
<dbReference type="GO" id="GO:0005975">
    <property type="term" value="P:carbohydrate metabolic process"/>
    <property type="evidence" value="ECO:0007669"/>
    <property type="project" value="InterPro"/>
</dbReference>
<evidence type="ECO:0000256" key="1">
    <source>
        <dbReference type="ARBA" id="ARBA00008871"/>
    </source>
</evidence>
<reference evidence="5" key="3">
    <citation type="submission" date="2015-06" db="UniProtKB">
        <authorList>
            <consortium name="EnsemblPlants"/>
        </authorList>
    </citation>
    <scope>IDENTIFICATION</scope>
    <source>
        <strain evidence="5">cv. Jemalong A17</strain>
    </source>
</reference>
<accession>A0A072TD96</accession>
<keyword evidence="6" id="KW-1185">Reference proteome</keyword>
<evidence type="ECO:0000256" key="2">
    <source>
        <dbReference type="ARBA" id="ARBA00023157"/>
    </source>
</evidence>
<dbReference type="Gene3D" id="3.20.20.70">
    <property type="entry name" value="Aldolase class I"/>
    <property type="match status" value="1"/>
</dbReference>
<keyword evidence="2" id="KW-1015">Disulfide bond</keyword>
<dbReference type="AlphaFoldDB" id="A0A072TD96"/>
<gene>
    <name evidence="4" type="ORF">MTR_1735s0010</name>
</gene>
<comment type="similarity">
    <text evidence="1">Belongs to the glycosyl hydrolase 56 family.</text>
</comment>
<dbReference type="EMBL" id="KL404459">
    <property type="protein sequence ID" value="KEH15221.1"/>
    <property type="molecule type" value="Genomic_DNA"/>
</dbReference>
<organism evidence="4 6">
    <name type="scientific">Medicago truncatula</name>
    <name type="common">Barrel medic</name>
    <name type="synonym">Medicago tribuloides</name>
    <dbReference type="NCBI Taxonomy" id="3880"/>
    <lineage>
        <taxon>Eukaryota</taxon>
        <taxon>Viridiplantae</taxon>
        <taxon>Streptophyta</taxon>
        <taxon>Embryophyta</taxon>
        <taxon>Tracheophyta</taxon>
        <taxon>Spermatophyta</taxon>
        <taxon>Magnoliopsida</taxon>
        <taxon>eudicotyledons</taxon>
        <taxon>Gunneridae</taxon>
        <taxon>Pentapetalae</taxon>
        <taxon>rosids</taxon>
        <taxon>fabids</taxon>
        <taxon>Fabales</taxon>
        <taxon>Fabaceae</taxon>
        <taxon>Papilionoideae</taxon>
        <taxon>50 kb inversion clade</taxon>
        <taxon>NPAAA clade</taxon>
        <taxon>Hologalegina</taxon>
        <taxon>IRL clade</taxon>
        <taxon>Trifolieae</taxon>
        <taxon>Medicago</taxon>
    </lineage>
</organism>
<dbReference type="EnsemblPlants" id="KEH15221">
    <property type="protein sequence ID" value="KEH15221"/>
    <property type="gene ID" value="MTR_1735s0010"/>
</dbReference>
<dbReference type="Proteomes" id="UP000002051">
    <property type="component" value="Unassembled WGS sequence"/>
</dbReference>
<feature type="chain" id="PRO_5014498640" evidence="3">
    <location>
        <begin position="35"/>
        <end position="292"/>
    </location>
</feature>
<dbReference type="SUPFAM" id="SSF51445">
    <property type="entry name" value="(Trans)glycosidases"/>
    <property type="match status" value="1"/>
</dbReference>
<evidence type="ECO:0000313" key="5">
    <source>
        <dbReference type="EnsemblPlants" id="KEH15221"/>
    </source>
</evidence>
<protein>
    <submittedName>
        <fullName evidence="4">Hyaluronidase</fullName>
    </submittedName>
</protein>
<name>A0A072TD96_MEDTR</name>
<proteinExistence type="inferred from homology"/>
<evidence type="ECO:0000313" key="4">
    <source>
        <dbReference type="EMBL" id="KEH15221.1"/>
    </source>
</evidence>
<feature type="signal peptide" evidence="3">
    <location>
        <begin position="1"/>
        <end position="34"/>
    </location>
</feature>
<reference evidence="4 6" key="2">
    <citation type="journal article" date="2014" name="BMC Genomics">
        <title>An improved genome release (version Mt4.0) for the model legume Medicago truncatula.</title>
        <authorList>
            <person name="Tang H."/>
            <person name="Krishnakumar V."/>
            <person name="Bidwell S."/>
            <person name="Rosen B."/>
            <person name="Chan A."/>
            <person name="Zhou S."/>
            <person name="Gentzbittel L."/>
            <person name="Childs K.L."/>
            <person name="Yandell M."/>
            <person name="Gundlach H."/>
            <person name="Mayer K.F."/>
            <person name="Schwartz D.C."/>
            <person name="Town C.D."/>
        </authorList>
    </citation>
    <scope>GENOME REANNOTATION</scope>
    <source>
        <strain evidence="4">A17</strain>
        <strain evidence="5 6">cv. Jemalong A17</strain>
    </source>
</reference>
<keyword evidence="3" id="KW-0732">Signal</keyword>
<dbReference type="HOGENOM" id="CLU_050868_0_0_1"/>
<dbReference type="InterPro" id="IPR013785">
    <property type="entry name" value="Aldolase_TIM"/>
</dbReference>
<sequence>MQSTSIRPRNPVAASVGATALLTLGLTHPLAVDAAPSFTVLDNTAYADVSLGHGSVKTNFIPARYCEPLTFDASTGKVKLPSQSDWEALVNTYDPTQADSPGYLVLDCEKLYLTGSTATIANRFAILKQLQQWTQAIRPNRVLGWYGLANAANISTVDPATAYRDIAQLMDLNNGRTAYFPSEYVKANGTSPYTGAAWAPQLNTDLATTGTIDRQSSTGTHPVFAYIWPQYYDQNTTLIPASIWQSMLNTIRSTTAAGLIIWGGQNPAVEYDANNDGNGPWVAVTQAFLDSL</sequence>